<dbReference type="Proteomes" id="UP000291758">
    <property type="component" value="Chromosome"/>
</dbReference>
<dbReference type="Pfam" id="PF01636">
    <property type="entry name" value="APH"/>
    <property type="match status" value="1"/>
</dbReference>
<reference evidence="2 3" key="1">
    <citation type="submission" date="2019-01" db="EMBL/GenBank/DDBJ databases">
        <title>Genome sequencing of strain 2JSPR-7.</title>
        <authorList>
            <person name="Heo J."/>
            <person name="Kim S.-J."/>
            <person name="Kim J.-S."/>
            <person name="Hong S.-B."/>
            <person name="Kwon S.-W."/>
        </authorList>
    </citation>
    <scope>NUCLEOTIDE SEQUENCE [LARGE SCALE GENOMIC DNA]</scope>
    <source>
        <strain evidence="2 3">2JSPR-7</strain>
    </source>
</reference>
<dbReference type="EMBL" id="CP035495">
    <property type="protein sequence ID" value="QAY62560.1"/>
    <property type="molecule type" value="Genomic_DNA"/>
</dbReference>
<gene>
    <name evidence="2" type="ORF">ET495_04080</name>
</gene>
<dbReference type="OrthoDB" id="2570531at2"/>
<feature type="domain" description="Aminoglycoside phosphotransferase" evidence="1">
    <location>
        <begin position="22"/>
        <end position="232"/>
    </location>
</feature>
<evidence type="ECO:0000313" key="3">
    <source>
        <dbReference type="Proteomes" id="UP000291758"/>
    </source>
</evidence>
<accession>A0A4P6EIY0</accession>
<keyword evidence="3" id="KW-1185">Reference proteome</keyword>
<evidence type="ECO:0000313" key="2">
    <source>
        <dbReference type="EMBL" id="QAY62560.1"/>
    </source>
</evidence>
<dbReference type="InterPro" id="IPR002575">
    <property type="entry name" value="Aminoglycoside_PTrfase"/>
</dbReference>
<dbReference type="SUPFAM" id="SSF56112">
    <property type="entry name" value="Protein kinase-like (PK-like)"/>
    <property type="match status" value="1"/>
</dbReference>
<dbReference type="Gene3D" id="3.90.1200.10">
    <property type="match status" value="1"/>
</dbReference>
<evidence type="ECO:0000259" key="1">
    <source>
        <dbReference type="Pfam" id="PF01636"/>
    </source>
</evidence>
<protein>
    <recommendedName>
        <fullName evidence="1">Aminoglycoside phosphotransferase domain-containing protein</fullName>
    </recommendedName>
</protein>
<dbReference type="RefSeq" id="WP_129202806.1">
    <property type="nucleotide sequence ID" value="NZ_CP035495.1"/>
</dbReference>
<dbReference type="AlphaFoldDB" id="A0A4P6EIY0"/>
<proteinExistence type="predicted"/>
<sequence length="336" mass="36604">MLTELVERKVGRNLTTIEADASGLVVRKQFSGEPDDAERRFRNSLRWDAVRAAAAPDLAPPILDVDETTRTVTFPYLVDAQSLQELLDTAHDPSDVLVEFRKAGQLLGTLHALLPEDVGPARAPDDLAAAPVSAFDWITAEGFARASGGELECWRLLQHDPELCETIRHWVASQRDAEVRPAHGDVRPDQLLVDPAGGMLLVDWEEFTLAPPQRDLCGLLGAVFFDALTRTFASLDGGRASALETHQLLLERGEQLIDGARPVIDATIEGYTSTSDVTPSPVDLARGTGWYVLDRVIARSMMSFAMSPVDRGLAGIGRQLVIDPESATQMFEGAAR</sequence>
<name>A0A4P6EIY0_9MICO</name>
<dbReference type="KEGG" id="xyl:ET495_04080"/>
<organism evidence="2 3">
    <name type="scientific">Xylanimonas allomyrinae</name>
    <dbReference type="NCBI Taxonomy" id="2509459"/>
    <lineage>
        <taxon>Bacteria</taxon>
        <taxon>Bacillati</taxon>
        <taxon>Actinomycetota</taxon>
        <taxon>Actinomycetes</taxon>
        <taxon>Micrococcales</taxon>
        <taxon>Promicromonosporaceae</taxon>
        <taxon>Xylanimonas</taxon>
    </lineage>
</organism>
<dbReference type="InterPro" id="IPR011009">
    <property type="entry name" value="Kinase-like_dom_sf"/>
</dbReference>